<dbReference type="PANTHER" id="PTHR42879">
    <property type="entry name" value="3-OXOACYL-(ACYL-CARRIER-PROTEIN) REDUCTASE"/>
    <property type="match status" value="1"/>
</dbReference>
<evidence type="ECO:0000256" key="4">
    <source>
        <dbReference type="ARBA" id="ARBA00012848"/>
    </source>
</evidence>
<evidence type="ECO:0000313" key="15">
    <source>
        <dbReference type="EMBL" id="SUM56353.1"/>
    </source>
</evidence>
<accession>A0A2T4SE24</accession>
<name>A0A2T4SE24_9STAP</name>
<protein>
    <recommendedName>
        <fullName evidence="6">3-oxoacyl-[acyl-carrier-protein] reductase FabG</fullName>
        <ecNumber evidence="4">1.1.1.304</ecNumber>
    </recommendedName>
    <alternativeName>
        <fullName evidence="10">Acetoin(diacetyl) reductase</fullName>
    </alternativeName>
    <alternativeName>
        <fullName evidence="8 12">Beta-Ketoacyl-acyl carrier protein reductase</fullName>
    </alternativeName>
    <alternativeName>
        <fullName evidence="9">Beta-ketoacyl-ACP reductase</fullName>
    </alternativeName>
    <alternativeName>
        <fullName evidence="5">Diacetyl reductase [(S)-acetoin forming]</fullName>
    </alternativeName>
    <alternativeName>
        <fullName evidence="11">Meso-2,3-butanediol dehydrogenase</fullName>
    </alternativeName>
</protein>
<dbReference type="Proteomes" id="UP000254412">
    <property type="component" value="Unassembled WGS sequence"/>
</dbReference>
<evidence type="ECO:0000256" key="12">
    <source>
        <dbReference type="ARBA" id="ARBA00032683"/>
    </source>
</evidence>
<keyword evidence="7 15" id="KW-0560">Oxidoreductase</keyword>
<dbReference type="OrthoDB" id="9803333at2"/>
<dbReference type="InterPro" id="IPR002347">
    <property type="entry name" value="SDR_fam"/>
</dbReference>
<dbReference type="Proteomes" id="UP000240400">
    <property type="component" value="Unassembled WGS sequence"/>
</dbReference>
<evidence type="ECO:0000256" key="10">
    <source>
        <dbReference type="ARBA" id="ARBA00029989"/>
    </source>
</evidence>
<dbReference type="InterPro" id="IPR050259">
    <property type="entry name" value="SDR"/>
</dbReference>
<reference evidence="14" key="2">
    <citation type="submission" date="2018-03" db="EMBL/GenBank/DDBJ databases">
        <authorList>
            <person name="Keele B.F."/>
        </authorList>
    </citation>
    <scope>NUCLEOTIDE SEQUENCE</scope>
    <source>
        <strain evidence="14">SNUC 4337</strain>
    </source>
</reference>
<evidence type="ECO:0000313" key="17">
    <source>
        <dbReference type="Proteomes" id="UP000254412"/>
    </source>
</evidence>
<dbReference type="PANTHER" id="PTHR42879:SF2">
    <property type="entry name" value="3-OXOACYL-[ACYL-CARRIER-PROTEIN] REDUCTASE FABG"/>
    <property type="match status" value="1"/>
</dbReference>
<dbReference type="PRINTS" id="PR00080">
    <property type="entry name" value="SDRFAMILY"/>
</dbReference>
<evidence type="ECO:0000256" key="8">
    <source>
        <dbReference type="ARBA" id="ARBA00029743"/>
    </source>
</evidence>
<dbReference type="PRINTS" id="PR00081">
    <property type="entry name" value="GDHRDH"/>
</dbReference>
<evidence type="ECO:0000256" key="6">
    <source>
        <dbReference type="ARBA" id="ARBA00017650"/>
    </source>
</evidence>
<dbReference type="EC" id="1.1.1.304" evidence="4"/>
<dbReference type="GO" id="GO:0052588">
    <property type="term" value="F:diacetyl reductase ((S)-acetoin forming) (NAD+) activity"/>
    <property type="evidence" value="ECO:0007669"/>
    <property type="project" value="UniProtKB-EC"/>
</dbReference>
<evidence type="ECO:0000256" key="11">
    <source>
        <dbReference type="ARBA" id="ARBA00031758"/>
    </source>
</evidence>
<reference evidence="14 16" key="1">
    <citation type="journal article" date="2016" name="Front. Microbiol.">
        <title>Comprehensive Phylogenetic Analysis of Bovine Non-aureus Staphylococci Species Based on Whole-Genome Sequencing.</title>
        <authorList>
            <person name="Naushad S."/>
            <person name="Barkema H.W."/>
            <person name="Luby C."/>
            <person name="Condas L.A."/>
            <person name="Nobrega D.B."/>
            <person name="Carson D.A."/>
            <person name="De Buck J."/>
        </authorList>
    </citation>
    <scope>NUCLEOTIDE SEQUENCE [LARGE SCALE GENOMIC DNA]</scope>
    <source>
        <strain evidence="14 16">SNUC 4337</strain>
    </source>
</reference>
<dbReference type="AlphaFoldDB" id="A0A2T4SE24"/>
<comment type="function">
    <text evidence="1">Catalyzes the NADPH-dependent reduction of beta-ketoacyl-ACP substrates to beta-hydroxyacyl-ACP products, the first reductive step in the elongation cycle of fatty acid biosynthesis.</text>
</comment>
<dbReference type="SUPFAM" id="SSF51735">
    <property type="entry name" value="NAD(P)-binding Rossmann-fold domains"/>
    <property type="match status" value="1"/>
</dbReference>
<evidence type="ECO:0000256" key="13">
    <source>
        <dbReference type="ARBA" id="ARBA00047315"/>
    </source>
</evidence>
<dbReference type="EMBL" id="PZHR01000002">
    <property type="protein sequence ID" value="PTK60846.1"/>
    <property type="molecule type" value="Genomic_DNA"/>
</dbReference>
<dbReference type="FunFam" id="3.40.50.720:FF:000084">
    <property type="entry name" value="Short-chain dehydrogenase reductase"/>
    <property type="match status" value="1"/>
</dbReference>
<comment type="similarity">
    <text evidence="3">Belongs to the short-chain dehydrogenases/reductases (SDR) family.</text>
</comment>
<dbReference type="GO" id="GO:0008206">
    <property type="term" value="P:bile acid metabolic process"/>
    <property type="evidence" value="ECO:0007669"/>
    <property type="project" value="UniProtKB-ARBA"/>
</dbReference>
<evidence type="ECO:0000256" key="1">
    <source>
        <dbReference type="ARBA" id="ARBA00002607"/>
    </source>
</evidence>
<evidence type="ECO:0000256" key="5">
    <source>
        <dbReference type="ARBA" id="ARBA00016110"/>
    </source>
</evidence>
<sequence length="246" mass="25924">MDKLKGKVAVVVGGTSGIGEATAKLFAKEGAKVVVSGLKNDQGEAIVKSIENNGGTATFIQVDVTQKTSVDQCVNKVLDHYGTIDILYNGAGIHDAYKDALETDEQTFDQLIAVNVKGPYLFTNAILPIFLEKGKGNIINIGSQSTFVAGAGGNTYVTSKHAMGGFTKQLAYDFGDKGIKANLVAPGFVETPMTEGIEDERLKSIPEGRAGKTQEIANVALFLASEDASYVQGAEIKVDGGWTTGR</sequence>
<organism evidence="14 16">
    <name type="scientific">Staphylococcus nepalensis</name>
    <dbReference type="NCBI Taxonomy" id="214473"/>
    <lineage>
        <taxon>Bacteria</taxon>
        <taxon>Bacillati</taxon>
        <taxon>Bacillota</taxon>
        <taxon>Bacilli</taxon>
        <taxon>Bacillales</taxon>
        <taxon>Staphylococcaceae</taxon>
        <taxon>Staphylococcus</taxon>
    </lineage>
</organism>
<dbReference type="RefSeq" id="WP_103373168.1">
    <property type="nucleotide sequence ID" value="NZ_BMCF01000003.1"/>
</dbReference>
<dbReference type="InterPro" id="IPR036291">
    <property type="entry name" value="NAD(P)-bd_dom_sf"/>
</dbReference>
<proteinExistence type="inferred from homology"/>
<dbReference type="InterPro" id="IPR020904">
    <property type="entry name" value="Sc_DH/Rdtase_CS"/>
</dbReference>
<evidence type="ECO:0000256" key="7">
    <source>
        <dbReference type="ARBA" id="ARBA00023002"/>
    </source>
</evidence>
<evidence type="ECO:0000313" key="14">
    <source>
        <dbReference type="EMBL" id="PTK60846.1"/>
    </source>
</evidence>
<reference evidence="15 17" key="3">
    <citation type="submission" date="2018-06" db="EMBL/GenBank/DDBJ databases">
        <authorList>
            <consortium name="Pathogen Informatics"/>
            <person name="Doyle S."/>
        </authorList>
    </citation>
    <scope>NUCLEOTIDE SEQUENCE [LARGE SCALE GENOMIC DNA]</scope>
    <source>
        <strain evidence="15 17">NCTC13834</strain>
    </source>
</reference>
<evidence type="ECO:0000313" key="16">
    <source>
        <dbReference type="Proteomes" id="UP000240400"/>
    </source>
</evidence>
<comment type="catalytic activity">
    <reaction evidence="13">
        <text>(S)-acetoin + NAD(+) = diacetyl + NADH + H(+)</text>
        <dbReference type="Rhea" id="RHEA:27286"/>
        <dbReference type="ChEBI" id="CHEBI:15378"/>
        <dbReference type="ChEBI" id="CHEBI:15687"/>
        <dbReference type="ChEBI" id="CHEBI:16583"/>
        <dbReference type="ChEBI" id="CHEBI:57540"/>
        <dbReference type="ChEBI" id="CHEBI:57945"/>
        <dbReference type="EC" id="1.1.1.304"/>
    </reaction>
</comment>
<dbReference type="CDD" id="cd05233">
    <property type="entry name" value="SDR_c"/>
    <property type="match status" value="1"/>
</dbReference>
<gene>
    <name evidence="15" type="primary">fabG_6</name>
    <name evidence="14" type="ORF">BUZ61_00735</name>
    <name evidence="15" type="ORF">NCTC13834_02762</name>
</gene>
<dbReference type="Pfam" id="PF13561">
    <property type="entry name" value="adh_short_C2"/>
    <property type="match status" value="1"/>
</dbReference>
<dbReference type="EMBL" id="UHDS01000001">
    <property type="protein sequence ID" value="SUM56353.1"/>
    <property type="molecule type" value="Genomic_DNA"/>
</dbReference>
<evidence type="ECO:0000256" key="3">
    <source>
        <dbReference type="ARBA" id="ARBA00006484"/>
    </source>
</evidence>
<evidence type="ECO:0000256" key="9">
    <source>
        <dbReference type="ARBA" id="ARBA00029899"/>
    </source>
</evidence>
<dbReference type="Gene3D" id="3.40.50.720">
    <property type="entry name" value="NAD(P)-binding Rossmann-like Domain"/>
    <property type="match status" value="1"/>
</dbReference>
<dbReference type="PROSITE" id="PS00061">
    <property type="entry name" value="ADH_SHORT"/>
    <property type="match status" value="1"/>
</dbReference>
<comment type="function">
    <text evidence="2">Catalyzes the irreversible reduction of 2,3-butanediol to (S)-acetoin in the presence of NADH.</text>
</comment>
<dbReference type="NCBIfam" id="NF005559">
    <property type="entry name" value="PRK07231.1"/>
    <property type="match status" value="1"/>
</dbReference>
<evidence type="ECO:0000256" key="2">
    <source>
        <dbReference type="ARBA" id="ARBA00003200"/>
    </source>
</evidence>